<gene>
    <name evidence="3" type="ORF">FRZ67_22135</name>
</gene>
<dbReference type="InterPro" id="IPR045916">
    <property type="entry name" value="DUF5777"/>
</dbReference>
<evidence type="ECO:0000313" key="4">
    <source>
        <dbReference type="Proteomes" id="UP000321533"/>
    </source>
</evidence>
<dbReference type="RefSeq" id="WP_147192740.1">
    <property type="nucleotide sequence ID" value="NZ_CP042435.1"/>
</dbReference>
<feature type="domain" description="DUF5777" evidence="2">
    <location>
        <begin position="54"/>
        <end position="329"/>
    </location>
</feature>
<protein>
    <recommendedName>
        <fullName evidence="2">DUF5777 domain-containing protein</fullName>
    </recommendedName>
</protein>
<keyword evidence="4" id="KW-1185">Reference proteome</keyword>
<evidence type="ECO:0000313" key="3">
    <source>
        <dbReference type="EMBL" id="QEC69864.1"/>
    </source>
</evidence>
<name>A0A5B8VEF8_9BACT</name>
<feature type="signal peptide" evidence="1">
    <location>
        <begin position="1"/>
        <end position="31"/>
    </location>
</feature>
<dbReference type="Pfam" id="PF19089">
    <property type="entry name" value="DUF5777"/>
    <property type="match status" value="1"/>
</dbReference>
<dbReference type="OrthoDB" id="1117410at2"/>
<dbReference type="PROSITE" id="PS51257">
    <property type="entry name" value="PROKAR_LIPOPROTEIN"/>
    <property type="match status" value="1"/>
</dbReference>
<organism evidence="3 4">
    <name type="scientific">Panacibacter ginsenosidivorans</name>
    <dbReference type="NCBI Taxonomy" id="1813871"/>
    <lineage>
        <taxon>Bacteria</taxon>
        <taxon>Pseudomonadati</taxon>
        <taxon>Bacteroidota</taxon>
        <taxon>Chitinophagia</taxon>
        <taxon>Chitinophagales</taxon>
        <taxon>Chitinophagaceae</taxon>
        <taxon>Panacibacter</taxon>
    </lineage>
</organism>
<dbReference type="KEGG" id="pgin:FRZ67_22135"/>
<dbReference type="AlphaFoldDB" id="A0A5B8VEF8"/>
<sequence length="331" mass="37712">MKLKINKQGYRLTFKLCLASLIFLSCLKLNAQDSTATSEASAAPVKIKPVKNTFQSIWIIDNQTVMVPVKKTLEFDFQHRMGLVNNGSKDLWGLFGSANIRLGVNYSPINKLYVGIGIAKYNMLLDLNAKYSIITQTKNKYAVSVSWYGNAAVDTRKEATLNNGEDIKHNSDRYTFFNQLLIARKISDKLSLQVAPSWSHQNAVWGYYTSYDTATKQYGNTYKTMNNEHFAIAVSGRYKFSNLCSVIFNYDQPLTIHNENNPNPNISLGLEVNTSSHAFQIFIGNYNQLNPQHNNMYNQNNPLGEYTDANKKVHKGYQYLIGFNITRLWNY</sequence>
<accession>A0A5B8VEF8</accession>
<dbReference type="EMBL" id="CP042435">
    <property type="protein sequence ID" value="QEC69864.1"/>
    <property type="molecule type" value="Genomic_DNA"/>
</dbReference>
<reference evidence="3 4" key="1">
    <citation type="journal article" date="2016" name="Int. J. Syst. Evol. Microbiol.">
        <title>Panacibacter ginsenosidivorans gen. nov., sp. nov., with ginsenoside converting activity isolated from soil of a ginseng field.</title>
        <authorList>
            <person name="Siddiqi M.Z."/>
            <person name="Muhammad Shafi S."/>
            <person name="Choi K.D."/>
            <person name="Im W.T."/>
        </authorList>
    </citation>
    <scope>NUCLEOTIDE SEQUENCE [LARGE SCALE GENOMIC DNA]</scope>
    <source>
        <strain evidence="3 4">Gsoil1550</strain>
    </source>
</reference>
<evidence type="ECO:0000256" key="1">
    <source>
        <dbReference type="SAM" id="SignalP"/>
    </source>
</evidence>
<keyword evidence="1" id="KW-0732">Signal</keyword>
<proteinExistence type="predicted"/>
<dbReference type="Proteomes" id="UP000321533">
    <property type="component" value="Chromosome"/>
</dbReference>
<evidence type="ECO:0000259" key="2">
    <source>
        <dbReference type="Pfam" id="PF19089"/>
    </source>
</evidence>
<feature type="chain" id="PRO_5022983031" description="DUF5777 domain-containing protein" evidence="1">
    <location>
        <begin position="32"/>
        <end position="331"/>
    </location>
</feature>